<comment type="caution">
    <text evidence="1">The sequence shown here is derived from an EMBL/GenBank/DDBJ whole genome shotgun (WGS) entry which is preliminary data.</text>
</comment>
<dbReference type="EMBL" id="CM023483">
    <property type="protein sequence ID" value="KAH6936307.1"/>
    <property type="molecule type" value="Genomic_DNA"/>
</dbReference>
<evidence type="ECO:0000313" key="2">
    <source>
        <dbReference type="Proteomes" id="UP000821845"/>
    </source>
</evidence>
<reference evidence="1" key="1">
    <citation type="submission" date="2020-05" db="EMBL/GenBank/DDBJ databases">
        <title>Large-scale comparative analyses of tick genomes elucidate their genetic diversity and vector capacities.</title>
        <authorList>
            <person name="Jia N."/>
            <person name="Wang J."/>
            <person name="Shi W."/>
            <person name="Du L."/>
            <person name="Sun Y."/>
            <person name="Zhan W."/>
            <person name="Jiang J."/>
            <person name="Wang Q."/>
            <person name="Zhang B."/>
            <person name="Ji P."/>
            <person name="Sakyi L.B."/>
            <person name="Cui X."/>
            <person name="Yuan T."/>
            <person name="Jiang B."/>
            <person name="Yang W."/>
            <person name="Lam T.T.-Y."/>
            <person name="Chang Q."/>
            <person name="Ding S."/>
            <person name="Wang X."/>
            <person name="Zhu J."/>
            <person name="Ruan X."/>
            <person name="Zhao L."/>
            <person name="Wei J."/>
            <person name="Que T."/>
            <person name="Du C."/>
            <person name="Cheng J."/>
            <person name="Dai P."/>
            <person name="Han X."/>
            <person name="Huang E."/>
            <person name="Gao Y."/>
            <person name="Liu J."/>
            <person name="Shao H."/>
            <person name="Ye R."/>
            <person name="Li L."/>
            <person name="Wei W."/>
            <person name="Wang X."/>
            <person name="Wang C."/>
            <person name="Yang T."/>
            <person name="Huo Q."/>
            <person name="Li W."/>
            <person name="Guo W."/>
            <person name="Chen H."/>
            <person name="Zhou L."/>
            <person name="Ni X."/>
            <person name="Tian J."/>
            <person name="Zhou Y."/>
            <person name="Sheng Y."/>
            <person name="Liu T."/>
            <person name="Pan Y."/>
            <person name="Xia L."/>
            <person name="Li J."/>
            <person name="Zhao F."/>
            <person name="Cao W."/>
        </authorList>
    </citation>
    <scope>NUCLEOTIDE SEQUENCE</scope>
    <source>
        <strain evidence="1">Hyas-2018</strain>
    </source>
</reference>
<accession>A0ACB7ST55</accession>
<protein>
    <submittedName>
        <fullName evidence="1">Uncharacterized protein</fullName>
    </submittedName>
</protein>
<name>A0ACB7ST55_HYAAI</name>
<sequence>MERRVSIRRREPTGLVPLADQSTTHVHNSFDFREKTRSTVMEEGESAPFGVTIFAVNACCGFAINVCAAALESEITLTTEALEARLGPFASPPKVSFGYVEGNVGTLHKKATSNLFAHVNSLEYAARLTSEEEVVGNVPFVDVIASRQRQRLRFSVYCKDTHTHTQRDRERERSLPGFACMHPCSNETPVKTLLQRADRLC</sequence>
<dbReference type="Proteomes" id="UP000821845">
    <property type="component" value="Chromosome 3"/>
</dbReference>
<gene>
    <name evidence="1" type="ORF">HPB50_015514</name>
</gene>
<organism evidence="1 2">
    <name type="scientific">Hyalomma asiaticum</name>
    <name type="common">Tick</name>
    <dbReference type="NCBI Taxonomy" id="266040"/>
    <lineage>
        <taxon>Eukaryota</taxon>
        <taxon>Metazoa</taxon>
        <taxon>Ecdysozoa</taxon>
        <taxon>Arthropoda</taxon>
        <taxon>Chelicerata</taxon>
        <taxon>Arachnida</taxon>
        <taxon>Acari</taxon>
        <taxon>Parasitiformes</taxon>
        <taxon>Ixodida</taxon>
        <taxon>Ixodoidea</taxon>
        <taxon>Ixodidae</taxon>
        <taxon>Hyalomminae</taxon>
        <taxon>Hyalomma</taxon>
    </lineage>
</organism>
<proteinExistence type="predicted"/>
<evidence type="ECO:0000313" key="1">
    <source>
        <dbReference type="EMBL" id="KAH6936307.1"/>
    </source>
</evidence>
<keyword evidence="2" id="KW-1185">Reference proteome</keyword>